<dbReference type="Pfam" id="PF00122">
    <property type="entry name" value="E1-E2_ATPase"/>
    <property type="match status" value="1"/>
</dbReference>
<protein>
    <submittedName>
        <fullName evidence="12">Ca2+-transporting ATPase</fullName>
    </submittedName>
</protein>
<keyword evidence="7 8" id="KW-0472">Membrane</keyword>
<feature type="transmembrane region" description="Helical" evidence="8">
    <location>
        <begin position="69"/>
        <end position="86"/>
    </location>
</feature>
<keyword evidence="4" id="KW-0067">ATP-binding</keyword>
<evidence type="ECO:0000256" key="2">
    <source>
        <dbReference type="ARBA" id="ARBA00022692"/>
    </source>
</evidence>
<keyword evidence="13" id="KW-1185">Reference proteome</keyword>
<feature type="transmembrane region" description="Helical" evidence="8">
    <location>
        <begin position="770"/>
        <end position="791"/>
    </location>
</feature>
<dbReference type="SFLD" id="SFLDF00027">
    <property type="entry name" value="p-type_atpase"/>
    <property type="match status" value="1"/>
</dbReference>
<dbReference type="InterPro" id="IPR018303">
    <property type="entry name" value="ATPase_P-typ_P_site"/>
</dbReference>
<evidence type="ECO:0000256" key="8">
    <source>
        <dbReference type="SAM" id="Phobius"/>
    </source>
</evidence>
<evidence type="ECO:0000256" key="5">
    <source>
        <dbReference type="ARBA" id="ARBA00022967"/>
    </source>
</evidence>
<dbReference type="PANTHER" id="PTHR42861">
    <property type="entry name" value="CALCIUM-TRANSPORTING ATPASE"/>
    <property type="match status" value="1"/>
</dbReference>
<feature type="transmembrane region" description="Helical" evidence="8">
    <location>
        <begin position="252"/>
        <end position="277"/>
    </location>
</feature>
<evidence type="ECO:0000256" key="7">
    <source>
        <dbReference type="ARBA" id="ARBA00023136"/>
    </source>
</evidence>
<dbReference type="InterPro" id="IPR001757">
    <property type="entry name" value="P_typ_ATPase"/>
</dbReference>
<feature type="domain" description="Cation-transporting P-type ATPase N-terminal" evidence="11">
    <location>
        <begin position="8"/>
        <end position="57"/>
    </location>
</feature>
<dbReference type="OrthoDB" id="9770315at2"/>
<evidence type="ECO:0000313" key="12">
    <source>
        <dbReference type="EMBL" id="SFP80881.1"/>
    </source>
</evidence>
<evidence type="ECO:0000259" key="9">
    <source>
        <dbReference type="Pfam" id="PF00122"/>
    </source>
</evidence>
<dbReference type="PRINTS" id="PR00119">
    <property type="entry name" value="CATATPASE"/>
</dbReference>
<dbReference type="GO" id="GO:0016020">
    <property type="term" value="C:membrane"/>
    <property type="evidence" value="ECO:0007669"/>
    <property type="project" value="UniProtKB-SubCell"/>
</dbReference>
<dbReference type="InterPro" id="IPR008250">
    <property type="entry name" value="ATPase_P-typ_transduc_dom_A_sf"/>
</dbReference>
<dbReference type="GO" id="GO:0005524">
    <property type="term" value="F:ATP binding"/>
    <property type="evidence" value="ECO:0007669"/>
    <property type="project" value="UniProtKB-KW"/>
</dbReference>
<name>A0A1I5TDG7_9BACT</name>
<dbReference type="NCBIfam" id="TIGR01494">
    <property type="entry name" value="ATPase_P-type"/>
    <property type="match status" value="2"/>
</dbReference>
<dbReference type="STRING" id="1465490.SAMN05444277_10257"/>
<keyword evidence="6 8" id="KW-1133">Transmembrane helix</keyword>
<feature type="domain" description="P-type ATPase A" evidence="9">
    <location>
        <begin position="100"/>
        <end position="202"/>
    </location>
</feature>
<comment type="subcellular location">
    <subcellularLocation>
        <location evidence="1">Membrane</location>
        <topology evidence="1">Multi-pass membrane protein</topology>
    </subcellularLocation>
</comment>
<dbReference type="InterPro" id="IPR044492">
    <property type="entry name" value="P_typ_ATPase_HD_dom"/>
</dbReference>
<dbReference type="Proteomes" id="UP000199031">
    <property type="component" value="Unassembled WGS sequence"/>
</dbReference>
<feature type="transmembrane region" description="Helical" evidence="8">
    <location>
        <begin position="628"/>
        <end position="653"/>
    </location>
</feature>
<accession>A0A1I5TDG7</accession>
<dbReference type="InterPro" id="IPR004014">
    <property type="entry name" value="ATPase_P-typ_cation-transptr_N"/>
</dbReference>
<dbReference type="RefSeq" id="WP_090655468.1">
    <property type="nucleotide sequence ID" value="NZ_FOXQ01000002.1"/>
</dbReference>
<dbReference type="Gene3D" id="1.20.1110.10">
    <property type="entry name" value="Calcium-transporting ATPase, transmembrane domain"/>
    <property type="match status" value="1"/>
</dbReference>
<dbReference type="SFLD" id="SFLDG00002">
    <property type="entry name" value="C1.7:_P-type_atpase_like"/>
    <property type="match status" value="1"/>
</dbReference>
<sequence>MIAKDISNIKGLTKDEVVQSRQQYGTNIVEAKKDNKLLHTLKGLAKEPMVILLLAASSIYFLSGNTGDAVFLAISILLVTAISIYQENRSRAALSKLQSYTQPHCKVIRDDTVQQIQTKDLVIGDYLIVEEGSAVPADGRVVHSNDLSVNESVLTGESLPVYKNAAEEATVYQGTIVVSGMCVVVVSAIGNRTRLAQIGKTVDDIKTEKTPLEKQVSNFVKKMVITGLVVFIIVWILNFLNSRNIIDSLLKALTLAMSILPEEIPVAFTTFMALGAFRLMKMGIIVKGMKTVETLGSATVICTDKTGTITENRMTLAGVYALINNKSFAINALDEAAKQVVRNAMWASEPAPFDPMEKALHEVYASSFYTDERPFFKMVHEYPLGGQPPMMTHIFEDENGNRIIAVKGAPEAIINHASLSDEEATKIHIALADFASKGYRVLGVGTSAFNGNNFPAEQEAFPLKFSGLVAFYDPPKKNMRAVFDAFYKAGIKVKIITGDNTATTAAIAKETGFSGYDKTITGNELTTMNEMDLDNRIEGINIFARMYPEAKLKVINALKANQEIVAMTGDGVNDGPALKAAHIGIAMGSRGTEIAKQAASLILADDDLSKMVDAIAMGRKIYANLKKAIQYIISIHIPIILTVFIPLALGWVYPNIFSPVHIIFLELIMGPTCSIIYENEPAEKNTMLQKPRSFTTTFFNWNELVTSIIQGLMITAGVLLVYQYAVNSGLDENSTRTMVFVALISANIFQTFVNRSFFYSVWFTLRYKNALIPLITGATIVLTACMIYITPVAGLFKFSRLEAANLTISILGAFIFVMWYEIVKWVKRRKLIKN</sequence>
<dbReference type="InterPro" id="IPR023214">
    <property type="entry name" value="HAD_sf"/>
</dbReference>
<dbReference type="PROSITE" id="PS00154">
    <property type="entry name" value="ATPASE_E1_E2"/>
    <property type="match status" value="1"/>
</dbReference>
<gene>
    <name evidence="12" type="ORF">SAMN05444277_10257</name>
</gene>
<dbReference type="SUPFAM" id="SSF81653">
    <property type="entry name" value="Calcium ATPase, transduction domain A"/>
    <property type="match status" value="1"/>
</dbReference>
<keyword evidence="3" id="KW-0547">Nucleotide-binding</keyword>
<reference evidence="12 13" key="1">
    <citation type="submission" date="2016-10" db="EMBL/GenBank/DDBJ databases">
        <authorList>
            <person name="de Groot N.N."/>
        </authorList>
    </citation>
    <scope>NUCLEOTIDE SEQUENCE [LARGE SCALE GENOMIC DNA]</scope>
    <source>
        <strain evidence="12 13">DSM 28286</strain>
    </source>
</reference>
<dbReference type="GO" id="GO:0016887">
    <property type="term" value="F:ATP hydrolysis activity"/>
    <property type="evidence" value="ECO:0007669"/>
    <property type="project" value="InterPro"/>
</dbReference>
<dbReference type="Gene3D" id="2.70.150.10">
    <property type="entry name" value="Calcium-transporting ATPase, cytoplasmic transduction domain A"/>
    <property type="match status" value="1"/>
</dbReference>
<dbReference type="SFLD" id="SFLDS00003">
    <property type="entry name" value="Haloacid_Dehalogenase"/>
    <property type="match status" value="1"/>
</dbReference>
<dbReference type="Pfam" id="PF00702">
    <property type="entry name" value="Hydrolase"/>
    <property type="match status" value="1"/>
</dbReference>
<dbReference type="Pfam" id="PF00690">
    <property type="entry name" value="Cation_ATPase_N"/>
    <property type="match status" value="1"/>
</dbReference>
<dbReference type="Pfam" id="PF00689">
    <property type="entry name" value="Cation_ATPase_C"/>
    <property type="match status" value="1"/>
</dbReference>
<evidence type="ECO:0000259" key="11">
    <source>
        <dbReference type="Pfam" id="PF00690"/>
    </source>
</evidence>
<dbReference type="PRINTS" id="PR00120">
    <property type="entry name" value="HATPASE"/>
</dbReference>
<dbReference type="SUPFAM" id="SSF81660">
    <property type="entry name" value="Metal cation-transporting ATPase, ATP-binding domain N"/>
    <property type="match status" value="1"/>
</dbReference>
<dbReference type="Gene3D" id="3.40.50.1000">
    <property type="entry name" value="HAD superfamily/HAD-like"/>
    <property type="match status" value="1"/>
</dbReference>
<dbReference type="SUPFAM" id="SSF81665">
    <property type="entry name" value="Calcium ATPase, transmembrane domain M"/>
    <property type="match status" value="1"/>
</dbReference>
<proteinExistence type="predicted"/>
<dbReference type="SUPFAM" id="SSF56784">
    <property type="entry name" value="HAD-like"/>
    <property type="match status" value="1"/>
</dbReference>
<feature type="transmembrane region" description="Helical" evidence="8">
    <location>
        <begin position="659"/>
        <end position="677"/>
    </location>
</feature>
<dbReference type="EMBL" id="FOXQ01000002">
    <property type="protein sequence ID" value="SFP80881.1"/>
    <property type="molecule type" value="Genomic_DNA"/>
</dbReference>
<keyword evidence="2 8" id="KW-0812">Transmembrane</keyword>
<feature type="domain" description="Cation-transporting P-type ATPase C-terminal" evidence="10">
    <location>
        <begin position="654"/>
        <end position="826"/>
    </location>
</feature>
<organism evidence="12 13">
    <name type="scientific">Parafilimonas terrae</name>
    <dbReference type="NCBI Taxonomy" id="1465490"/>
    <lineage>
        <taxon>Bacteria</taxon>
        <taxon>Pseudomonadati</taxon>
        <taxon>Bacteroidota</taxon>
        <taxon>Chitinophagia</taxon>
        <taxon>Chitinophagales</taxon>
        <taxon>Chitinophagaceae</taxon>
        <taxon>Parafilimonas</taxon>
    </lineage>
</organism>
<evidence type="ECO:0000256" key="4">
    <source>
        <dbReference type="ARBA" id="ARBA00022840"/>
    </source>
</evidence>
<dbReference type="Gene3D" id="3.40.1110.10">
    <property type="entry name" value="Calcium-transporting ATPase, cytoplasmic domain N"/>
    <property type="match status" value="1"/>
</dbReference>
<evidence type="ECO:0000313" key="13">
    <source>
        <dbReference type="Proteomes" id="UP000199031"/>
    </source>
</evidence>
<evidence type="ECO:0000259" key="10">
    <source>
        <dbReference type="Pfam" id="PF00689"/>
    </source>
</evidence>
<feature type="transmembrane region" description="Helical" evidence="8">
    <location>
        <begin position="698"/>
        <end position="725"/>
    </location>
</feature>
<evidence type="ECO:0000256" key="6">
    <source>
        <dbReference type="ARBA" id="ARBA00022989"/>
    </source>
</evidence>
<dbReference type="InterPro" id="IPR023298">
    <property type="entry name" value="ATPase_P-typ_TM_dom_sf"/>
</dbReference>
<dbReference type="InterPro" id="IPR006068">
    <property type="entry name" value="ATPase_P-typ_cation-transptr_C"/>
</dbReference>
<dbReference type="InterPro" id="IPR023299">
    <property type="entry name" value="ATPase_P-typ_cyto_dom_N"/>
</dbReference>
<keyword evidence="5" id="KW-1278">Translocase</keyword>
<feature type="transmembrane region" description="Helical" evidence="8">
    <location>
        <begin position="737"/>
        <end position="758"/>
    </location>
</feature>
<dbReference type="AlphaFoldDB" id="A0A1I5TDG7"/>
<feature type="transmembrane region" description="Helical" evidence="8">
    <location>
        <begin position="223"/>
        <end position="240"/>
    </location>
</feature>
<feature type="transmembrane region" description="Helical" evidence="8">
    <location>
        <begin position="803"/>
        <end position="823"/>
    </location>
</feature>
<evidence type="ECO:0000256" key="3">
    <source>
        <dbReference type="ARBA" id="ARBA00022741"/>
    </source>
</evidence>
<evidence type="ECO:0000256" key="1">
    <source>
        <dbReference type="ARBA" id="ARBA00004141"/>
    </source>
</evidence>
<dbReference type="InterPro" id="IPR059000">
    <property type="entry name" value="ATPase_P-type_domA"/>
</dbReference>
<dbReference type="InterPro" id="IPR036412">
    <property type="entry name" value="HAD-like_sf"/>
</dbReference>